<dbReference type="GO" id="GO:0102571">
    <property type="term" value="F:[protein]-3-O-(N-acetyl-D-glucosaminyl)-L-serine/L-threonine O-N-acetyl-alpha-D-glucosaminase activity"/>
    <property type="evidence" value="ECO:0007669"/>
    <property type="project" value="UniProtKB-EC"/>
</dbReference>
<evidence type="ECO:0000256" key="20">
    <source>
        <dbReference type="SAM" id="MobiDB-lite"/>
    </source>
</evidence>
<evidence type="ECO:0000259" key="21">
    <source>
        <dbReference type="PROSITE" id="PS52009"/>
    </source>
</evidence>
<evidence type="ECO:0000256" key="19">
    <source>
        <dbReference type="ARBA" id="ARBA00079451"/>
    </source>
</evidence>
<feature type="region of interest" description="Disordered" evidence="20">
    <location>
        <begin position="1"/>
        <end position="26"/>
    </location>
</feature>
<dbReference type="GO" id="GO:0016231">
    <property type="term" value="F:beta-N-acetylglucosaminidase activity"/>
    <property type="evidence" value="ECO:0007669"/>
    <property type="project" value="TreeGrafter"/>
</dbReference>
<dbReference type="InterPro" id="IPR011496">
    <property type="entry name" value="O-GlcNAcase_cat"/>
</dbReference>
<keyword evidence="6" id="KW-0539">Nucleus</keyword>
<protein>
    <recommendedName>
        <fullName evidence="16">Protein O-GlcNAcase</fullName>
        <ecNumber evidence="15">3.2.1.169</ecNumber>
    </recommendedName>
    <alternativeName>
        <fullName evidence="8">Beta-N-acetylhexosaminidase</fullName>
    </alternativeName>
    <alternativeName>
        <fullName evidence="18">Beta-hexosaminidase</fullName>
    </alternativeName>
    <alternativeName>
        <fullName evidence="19">Meningioma-expressed antigen 5</fullName>
    </alternativeName>
    <alternativeName>
        <fullName evidence="17">N-acetyl-beta-D-glucosaminidase</fullName>
    </alternativeName>
    <alternativeName>
        <fullName evidence="9">N-acetyl-beta-glucosaminidase</fullName>
    </alternativeName>
</protein>
<dbReference type="InterPro" id="IPR051822">
    <property type="entry name" value="Glycosyl_Hydrolase_84"/>
</dbReference>
<reference evidence="22" key="1">
    <citation type="submission" date="2025-08" db="UniProtKB">
        <authorList>
            <consortium name="Ensembl"/>
        </authorList>
    </citation>
    <scope>IDENTIFICATION</scope>
</reference>
<evidence type="ECO:0000256" key="7">
    <source>
        <dbReference type="ARBA" id="ARBA00023295"/>
    </source>
</evidence>
<gene>
    <name evidence="22" type="primary">oga</name>
</gene>
<dbReference type="GO" id="GO:0009100">
    <property type="term" value="P:glycoprotein metabolic process"/>
    <property type="evidence" value="ECO:0007669"/>
    <property type="project" value="TreeGrafter"/>
</dbReference>
<evidence type="ECO:0000256" key="18">
    <source>
        <dbReference type="ARBA" id="ARBA00076634"/>
    </source>
</evidence>
<comment type="subcellular location">
    <subcellularLocation>
        <location evidence="2">Cytoplasm</location>
    </subcellularLocation>
    <subcellularLocation>
        <location evidence="1">Nucleus</location>
    </subcellularLocation>
</comment>
<accession>A0A671SH51</accession>
<evidence type="ECO:0000256" key="2">
    <source>
        <dbReference type="ARBA" id="ARBA00004496"/>
    </source>
</evidence>
<evidence type="ECO:0000256" key="9">
    <source>
        <dbReference type="ARBA" id="ARBA00033000"/>
    </source>
</evidence>
<keyword evidence="4" id="KW-0597">Phosphoprotein</keyword>
<evidence type="ECO:0000256" key="6">
    <source>
        <dbReference type="ARBA" id="ARBA00023242"/>
    </source>
</evidence>
<dbReference type="Proteomes" id="UP000472260">
    <property type="component" value="Unassembled WGS sequence"/>
</dbReference>
<dbReference type="SUPFAM" id="SSF55729">
    <property type="entry name" value="Acyl-CoA N-acyltransferases (Nat)"/>
    <property type="match status" value="1"/>
</dbReference>
<evidence type="ECO:0000256" key="5">
    <source>
        <dbReference type="ARBA" id="ARBA00022801"/>
    </source>
</evidence>
<name>A0A671SH51_9TELE</name>
<dbReference type="Gene3D" id="1.20.58.240">
    <property type="entry name" value="STAT, domain 1"/>
    <property type="match status" value="1"/>
</dbReference>
<dbReference type="Gene3D" id="3.40.630.30">
    <property type="match status" value="1"/>
</dbReference>
<evidence type="ECO:0000256" key="14">
    <source>
        <dbReference type="ARBA" id="ARBA00062548"/>
    </source>
</evidence>
<comment type="similarity">
    <text evidence="13">Belongs to the glycosyl hydrolase 84 family.</text>
</comment>
<keyword evidence="23" id="KW-1185">Reference proteome</keyword>
<evidence type="ECO:0000256" key="15">
    <source>
        <dbReference type="ARBA" id="ARBA00066938"/>
    </source>
</evidence>
<organism evidence="22 23">
    <name type="scientific">Sinocyclocheilus anshuiensis</name>
    <dbReference type="NCBI Taxonomy" id="1608454"/>
    <lineage>
        <taxon>Eukaryota</taxon>
        <taxon>Metazoa</taxon>
        <taxon>Chordata</taxon>
        <taxon>Craniata</taxon>
        <taxon>Vertebrata</taxon>
        <taxon>Euteleostomi</taxon>
        <taxon>Actinopterygii</taxon>
        <taxon>Neopterygii</taxon>
        <taxon>Teleostei</taxon>
        <taxon>Ostariophysi</taxon>
        <taxon>Cypriniformes</taxon>
        <taxon>Cyprinidae</taxon>
        <taxon>Cyprininae</taxon>
        <taxon>Sinocyclocheilus</taxon>
    </lineage>
</organism>
<dbReference type="SUPFAM" id="SSF51445">
    <property type="entry name" value="(Trans)glycosidases"/>
    <property type="match status" value="1"/>
</dbReference>
<feature type="compositionally biased region" description="Basic and acidic residues" evidence="20">
    <location>
        <begin position="437"/>
        <end position="449"/>
    </location>
</feature>
<evidence type="ECO:0000313" key="23">
    <source>
        <dbReference type="Proteomes" id="UP000472260"/>
    </source>
</evidence>
<evidence type="ECO:0000256" key="1">
    <source>
        <dbReference type="ARBA" id="ARBA00004123"/>
    </source>
</evidence>
<evidence type="ECO:0000256" key="4">
    <source>
        <dbReference type="ARBA" id="ARBA00022553"/>
    </source>
</evidence>
<dbReference type="FunFam" id="1.20.58.240:FF:000001">
    <property type="entry name" value="O-GlcNAcase like"/>
    <property type="match status" value="1"/>
</dbReference>
<dbReference type="AlphaFoldDB" id="A0A671SH51"/>
<dbReference type="InterPro" id="IPR017853">
    <property type="entry name" value="GH"/>
</dbReference>
<comment type="catalytic activity">
    <reaction evidence="11">
        <text>3-O-(N-acetyl-beta-D-glucosaminyl)-L-threonyl-[protein] + H2O = L-threonyl-[protein] + N-acetyl-D-glucosamine</text>
        <dbReference type="Rhea" id="RHEA:48892"/>
        <dbReference type="Rhea" id="RHEA-COMP:11060"/>
        <dbReference type="Rhea" id="RHEA-COMP:12252"/>
        <dbReference type="ChEBI" id="CHEBI:15377"/>
        <dbReference type="ChEBI" id="CHEBI:30013"/>
        <dbReference type="ChEBI" id="CHEBI:90840"/>
        <dbReference type="ChEBI" id="CHEBI:506227"/>
        <dbReference type="EC" id="3.2.1.169"/>
    </reaction>
</comment>
<evidence type="ECO:0000256" key="12">
    <source>
        <dbReference type="ARBA" id="ARBA00053832"/>
    </source>
</evidence>
<dbReference type="InterPro" id="IPR016181">
    <property type="entry name" value="Acyl_CoA_acyltransferase"/>
</dbReference>
<evidence type="ECO:0000256" key="13">
    <source>
        <dbReference type="ARBA" id="ARBA00061635"/>
    </source>
</evidence>
<dbReference type="GO" id="GO:0006044">
    <property type="term" value="P:N-acetylglucosamine metabolic process"/>
    <property type="evidence" value="ECO:0007669"/>
    <property type="project" value="UniProtKB-ARBA"/>
</dbReference>
<dbReference type="FunFam" id="3.20.20.80:FF:000009">
    <property type="entry name" value="O-GlcNAcase BT_4395"/>
    <property type="match status" value="1"/>
</dbReference>
<evidence type="ECO:0000256" key="10">
    <source>
        <dbReference type="ARBA" id="ARBA00050933"/>
    </source>
</evidence>
<comment type="catalytic activity">
    <reaction evidence="10">
        <text>3-O-(N-acetyl-beta-D-glucosaminyl)-L-seryl-[protein] + H2O = N-acetyl-D-glucosamine + L-seryl-[protein]</text>
        <dbReference type="Rhea" id="RHEA:48876"/>
        <dbReference type="Rhea" id="RHEA-COMP:9863"/>
        <dbReference type="Rhea" id="RHEA-COMP:12251"/>
        <dbReference type="ChEBI" id="CHEBI:15377"/>
        <dbReference type="ChEBI" id="CHEBI:29999"/>
        <dbReference type="ChEBI" id="CHEBI:90838"/>
        <dbReference type="ChEBI" id="CHEBI:506227"/>
        <dbReference type="EC" id="3.2.1.169"/>
    </reaction>
</comment>
<dbReference type="Gene3D" id="3.20.20.80">
    <property type="entry name" value="Glycosidases"/>
    <property type="match status" value="1"/>
</dbReference>
<dbReference type="PROSITE" id="PS52009">
    <property type="entry name" value="GH84"/>
    <property type="match status" value="1"/>
</dbReference>
<dbReference type="Pfam" id="PF07555">
    <property type="entry name" value="NAGidase"/>
    <property type="match status" value="1"/>
</dbReference>
<keyword evidence="3" id="KW-0963">Cytoplasm</keyword>
<sequence>MVQKDKIIESTQSESEANPVPSEAVADTQCPVDEPSIGVERTGRRKFITGVVEGFYGRPWTMEQRKELFRRQQKWGLNTYLYAPKDDYKHRMFWREMYSVEEAEQLTTLISAAKEHGIEFIYAISPGLDITFSNQKEVSTLKRKLDQVSHFGCKSFALLFDDIDHNMCPADKEVFSSFAHAQVSITSEIFQYLGEPEIFLFCPTEYCGTFCYPNVSQSPYLRTIGEKLLPGIEVLWTGPKVVSKDITVESIEEVTKILRRAPVIWDNIHANDYDQKRLFLGPYKGRSTELIPRLKGVLTNPNCEFESNFVAIHTLATWYKSNMNGVRKDVVMSRQVPHSGTKSTSIDVPALTVPSLGISTTVTTVFQQPIMSPIVPLSDEPHELGKEEEVEVEKKESDEEPMEMVVEKHDEVEDTKNVNQILTEIVKAKMTEDLRPMDTDKESLTESKSPEMSIQEDSGSDIAPMQTDDQLNKEVFVPGPNEKPLFTAEPLTLEDLTLLAELFYLPYEHGPKAVQMLKEFNWLRANSNYVSVNSNAKDPEKVAEWQSRAENFEEMCCSVIQMFTRLSNSANRTILYDLYPYIWDIKSIISMVKSFVQWLGCRSQSSAQFLSGDQEPWAFRGGLAGEFQRLLPIDGANDLFYQPPPPMPTSKIYTLRPYFPKDESAIYKICKEMFTEGCDGISFSDESPDLIGDRLVGGFLTLSPDYGFVLEDEEGICGYALGTVDVKPFVKKCKMSWIPFMQEKYNKPDTEKDMSEAEKMMLSFHEEEEEGLPESFLSNFPSLIKVDIHAKVTDPSVAKSMMGCLLSSLKANGSHGAFCEVRQMDKRMLDFYSKLGCFEVAKMEGFPKDVIIMGRSL</sequence>
<dbReference type="GO" id="GO:0005634">
    <property type="term" value="C:nucleus"/>
    <property type="evidence" value="ECO:0007669"/>
    <property type="project" value="UniProtKB-SubCell"/>
</dbReference>
<dbReference type="GO" id="GO:0005737">
    <property type="term" value="C:cytoplasm"/>
    <property type="evidence" value="ECO:0007669"/>
    <property type="project" value="UniProtKB-SubCell"/>
</dbReference>
<feature type="domain" description="GH84" evidence="21">
    <location>
        <begin position="47"/>
        <end position="323"/>
    </location>
</feature>
<dbReference type="PANTHER" id="PTHR13170:SF24">
    <property type="entry name" value="O-GLCNACASE"/>
    <property type="match status" value="1"/>
</dbReference>
<comment type="function">
    <text evidence="12">Cleaves GlcNAc but not GalNAc from O-glycosylated proteins. Deglycosylates a large and diverse number of proteins, such as CRYAB, ELK1, GSDMD, LMNB1 and TAB1. Can use p-nitrophenyl-beta-GlcNAc and 4-methylumbelliferone-GlcNAc as substrates but not p-nitrophenyl-beta-GalNAc or p-nitrophenyl-alpha-GlcNAc (in vitro). Does not bind acetyl-CoA and does not have histone acetyltransferase activity.</text>
</comment>
<keyword evidence="7" id="KW-0326">Glycosidase</keyword>
<dbReference type="PANTHER" id="PTHR13170">
    <property type="entry name" value="O-GLCNACASE"/>
    <property type="match status" value="1"/>
</dbReference>
<evidence type="ECO:0000256" key="17">
    <source>
        <dbReference type="ARBA" id="ARBA00076200"/>
    </source>
</evidence>
<evidence type="ECO:0000256" key="8">
    <source>
        <dbReference type="ARBA" id="ARBA00030512"/>
    </source>
</evidence>
<feature type="region of interest" description="Disordered" evidence="20">
    <location>
        <begin position="437"/>
        <end position="465"/>
    </location>
</feature>
<proteinExistence type="inferred from homology"/>
<dbReference type="EC" id="3.2.1.169" evidence="15"/>
<keyword evidence="5" id="KW-0378">Hydrolase</keyword>
<evidence type="ECO:0000313" key="22">
    <source>
        <dbReference type="Ensembl" id="ENSSANP00000096109.1"/>
    </source>
</evidence>
<evidence type="ECO:0000256" key="16">
    <source>
        <dbReference type="ARBA" id="ARBA00069950"/>
    </source>
</evidence>
<evidence type="ECO:0000256" key="11">
    <source>
        <dbReference type="ARBA" id="ARBA00052136"/>
    </source>
</evidence>
<dbReference type="FunFam" id="3.40.630.30:FF:000023">
    <property type="entry name" value="protein O-GlcNAcase"/>
    <property type="match status" value="1"/>
</dbReference>
<reference evidence="22" key="2">
    <citation type="submission" date="2025-09" db="UniProtKB">
        <authorList>
            <consortium name="Ensembl"/>
        </authorList>
    </citation>
    <scope>IDENTIFICATION</scope>
</reference>
<dbReference type="Ensembl" id="ENSSANT00000102078.1">
    <property type="protein sequence ID" value="ENSSANP00000096109.1"/>
    <property type="gene ID" value="ENSSANG00000046679.1"/>
</dbReference>
<evidence type="ECO:0000256" key="3">
    <source>
        <dbReference type="ARBA" id="ARBA00022490"/>
    </source>
</evidence>
<comment type="subunit">
    <text evidence="14">Monomer. Interacts with CLOCK.</text>
</comment>